<organism evidence="2 3">
    <name type="scientific">Sporosarcina quadrami</name>
    <dbReference type="NCBI Taxonomy" id="2762234"/>
    <lineage>
        <taxon>Bacteria</taxon>
        <taxon>Bacillati</taxon>
        <taxon>Bacillota</taxon>
        <taxon>Bacilli</taxon>
        <taxon>Bacillales</taxon>
        <taxon>Caryophanaceae</taxon>
        <taxon>Sporosarcina</taxon>
    </lineage>
</organism>
<sequence>MDNNQVLRELLNHLSCEVNLLHQQRLIRKVEKMFEELQDENDKLKEKNNIIR</sequence>
<evidence type="ECO:0000256" key="1">
    <source>
        <dbReference type="SAM" id="Coils"/>
    </source>
</evidence>
<reference evidence="2 3" key="1">
    <citation type="submission" date="2020-08" db="EMBL/GenBank/DDBJ databases">
        <title>A Genomic Blueprint of the Chicken Gut Microbiome.</title>
        <authorList>
            <person name="Gilroy R."/>
            <person name="Ravi A."/>
            <person name="Getino M."/>
            <person name="Pursley I."/>
            <person name="Horton D.L."/>
            <person name="Alikhan N.-F."/>
            <person name="Baker D."/>
            <person name="Gharbi K."/>
            <person name="Hall N."/>
            <person name="Watson M."/>
            <person name="Adriaenssens E.M."/>
            <person name="Foster-Nyarko E."/>
            <person name="Jarju S."/>
            <person name="Secka A."/>
            <person name="Antonio M."/>
            <person name="Oren A."/>
            <person name="Chaudhuri R."/>
            <person name="La Ragione R.M."/>
            <person name="Hildebrand F."/>
            <person name="Pallen M.J."/>
        </authorList>
    </citation>
    <scope>NUCLEOTIDE SEQUENCE [LARGE SCALE GENOMIC DNA]</scope>
    <source>
        <strain evidence="2 3">Sa2YVA2</strain>
    </source>
</reference>
<feature type="coiled-coil region" evidence="1">
    <location>
        <begin position="20"/>
        <end position="50"/>
    </location>
</feature>
<keyword evidence="1" id="KW-0175">Coiled coil</keyword>
<dbReference type="Proteomes" id="UP000626786">
    <property type="component" value="Unassembled WGS sequence"/>
</dbReference>
<accession>A0ABR8U8N7</accession>
<evidence type="ECO:0000313" key="2">
    <source>
        <dbReference type="EMBL" id="MBD7984397.1"/>
    </source>
</evidence>
<dbReference type="EMBL" id="JACSQN010000005">
    <property type="protein sequence ID" value="MBD7984397.1"/>
    <property type="molecule type" value="Genomic_DNA"/>
</dbReference>
<proteinExistence type="predicted"/>
<evidence type="ECO:0000313" key="3">
    <source>
        <dbReference type="Proteomes" id="UP000626786"/>
    </source>
</evidence>
<gene>
    <name evidence="2" type="ORF">H9649_07390</name>
</gene>
<protein>
    <submittedName>
        <fullName evidence="2">Uncharacterized protein</fullName>
    </submittedName>
</protein>
<comment type="caution">
    <text evidence="2">The sequence shown here is derived from an EMBL/GenBank/DDBJ whole genome shotgun (WGS) entry which is preliminary data.</text>
</comment>
<name>A0ABR8U8N7_9BACL</name>
<dbReference type="RefSeq" id="WP_191694088.1">
    <property type="nucleotide sequence ID" value="NZ_JACSQN010000005.1"/>
</dbReference>
<keyword evidence="3" id="KW-1185">Reference proteome</keyword>